<proteinExistence type="predicted"/>
<protein>
    <submittedName>
        <fullName evidence="3">7737_t:CDS:1</fullName>
    </submittedName>
</protein>
<keyword evidence="4" id="KW-1185">Reference proteome</keyword>
<dbReference type="PANTHER" id="PTHR45786:SF74">
    <property type="entry name" value="ATP-DEPENDENT DNA HELICASE"/>
    <property type="match status" value="1"/>
</dbReference>
<feature type="compositionally biased region" description="Basic and acidic residues" evidence="1">
    <location>
        <begin position="277"/>
        <end position="290"/>
    </location>
</feature>
<dbReference type="PANTHER" id="PTHR45786">
    <property type="entry name" value="DNA BINDING PROTEIN-LIKE"/>
    <property type="match status" value="1"/>
</dbReference>
<reference evidence="3" key="1">
    <citation type="submission" date="2021-06" db="EMBL/GenBank/DDBJ databases">
        <authorList>
            <person name="Kallberg Y."/>
            <person name="Tangrot J."/>
            <person name="Rosling A."/>
        </authorList>
    </citation>
    <scope>NUCLEOTIDE SEQUENCE</scope>
    <source>
        <strain evidence="3">FL130A</strain>
    </source>
</reference>
<evidence type="ECO:0000313" key="4">
    <source>
        <dbReference type="Proteomes" id="UP000789508"/>
    </source>
</evidence>
<evidence type="ECO:0000313" key="3">
    <source>
        <dbReference type="EMBL" id="CAG8664175.1"/>
    </source>
</evidence>
<name>A0A9N9E7W1_9GLOM</name>
<feature type="domain" description="Helitron helicase-like" evidence="2">
    <location>
        <begin position="312"/>
        <end position="492"/>
    </location>
</feature>
<dbReference type="Proteomes" id="UP000789508">
    <property type="component" value="Unassembled WGS sequence"/>
</dbReference>
<evidence type="ECO:0000259" key="2">
    <source>
        <dbReference type="Pfam" id="PF14214"/>
    </source>
</evidence>
<dbReference type="EMBL" id="CAJVPS010011335">
    <property type="protein sequence ID" value="CAG8664175.1"/>
    <property type="molecule type" value="Genomic_DNA"/>
</dbReference>
<organism evidence="3 4">
    <name type="scientific">Ambispora leptoticha</name>
    <dbReference type="NCBI Taxonomy" id="144679"/>
    <lineage>
        <taxon>Eukaryota</taxon>
        <taxon>Fungi</taxon>
        <taxon>Fungi incertae sedis</taxon>
        <taxon>Mucoromycota</taxon>
        <taxon>Glomeromycotina</taxon>
        <taxon>Glomeromycetes</taxon>
        <taxon>Archaeosporales</taxon>
        <taxon>Ambisporaceae</taxon>
        <taxon>Ambispora</taxon>
    </lineage>
</organism>
<dbReference type="Pfam" id="PF14214">
    <property type="entry name" value="Helitron_like_N"/>
    <property type="match status" value="1"/>
</dbReference>
<dbReference type="InterPro" id="IPR025476">
    <property type="entry name" value="Helitron_helicase-like"/>
</dbReference>
<feature type="non-terminal residue" evidence="3">
    <location>
        <position position="604"/>
    </location>
</feature>
<accession>A0A9N9E7W1</accession>
<sequence length="604" mass="71083">EIQLAQLKQPPPYLELLLTGEDSESNKPFVNKIRAYNQVFAFTSISGATLDKDLANAKQGVYTYKIKGQHYHQYGSLMPKHIEDKKPKPTFAQIYFYDGEDFESQINRRHKMMKETLNKDMLEALQWELYNKNPFVQTFISAKNKEQEYQKLQELHEEEDLNEKIEVLYIALHNTHSKDMRNYNTPTAAEIAVVYFNFDNQEPNKRDILIYRNDNRLVRISEMHGAYDPLQYPLLFLYEEYGWHKAIEQNIKIIERQKYLQETVEAIDEEIEFPISSDHEHSDDNEELKSSKLQQKKKGKRKTVTIREFVVYRFMIRDSNRTKSTLHYAGRLFQQYIVDQYVKWKTNNLCWQYKNQAKLRTETYYGLNDMISNEDANINKLGKQIILPSSFTGSTRYFQQLYQDAMAIVREFGKPNLFITVTCNPTWPEITNELLPNQKSSDRPDLIARVFKLKLNAITDDLFNKGVLGKVIAHVHVIEFQKRGLLHVHILMIMAPEDKPQTPEDFDRIVSAEIPDKDKQPKLYKTISKNMIHGPCGSINPSSPCMVDRKCSKYFPRDFATTSTTNKNRYPTYRRRNNKRIIKKKSVSINIDNIWIVPYNPYLS</sequence>
<gene>
    <name evidence="3" type="ORF">ALEPTO_LOCUS10406</name>
</gene>
<dbReference type="OrthoDB" id="2276331at2759"/>
<feature type="region of interest" description="Disordered" evidence="1">
    <location>
        <begin position="275"/>
        <end position="296"/>
    </location>
</feature>
<comment type="caution">
    <text evidence="3">The sequence shown here is derived from an EMBL/GenBank/DDBJ whole genome shotgun (WGS) entry which is preliminary data.</text>
</comment>
<evidence type="ECO:0000256" key="1">
    <source>
        <dbReference type="SAM" id="MobiDB-lite"/>
    </source>
</evidence>
<dbReference type="AlphaFoldDB" id="A0A9N9E7W1"/>